<accession>A0A937KAW7</accession>
<dbReference type="EMBL" id="JAEUGD010000004">
    <property type="protein sequence ID" value="MBL6445054.1"/>
    <property type="molecule type" value="Genomic_DNA"/>
</dbReference>
<dbReference type="Gene3D" id="2.120.10.30">
    <property type="entry name" value="TolB, C-terminal domain"/>
    <property type="match status" value="1"/>
</dbReference>
<reference evidence="1" key="1">
    <citation type="submission" date="2021-01" db="EMBL/GenBank/DDBJ databases">
        <title>Fulvivirga kasyanovii gen. nov., sp nov., a novel member of the phylum Bacteroidetes isolated from seawater in a mussel farm.</title>
        <authorList>
            <person name="Zhao L.-H."/>
            <person name="Wang Z.-J."/>
        </authorList>
    </citation>
    <scope>NUCLEOTIDE SEQUENCE</scope>
    <source>
        <strain evidence="1">29W222</strain>
    </source>
</reference>
<evidence type="ECO:0000313" key="2">
    <source>
        <dbReference type="Proteomes" id="UP000614216"/>
    </source>
</evidence>
<dbReference type="AlphaFoldDB" id="A0A937KAW7"/>
<keyword evidence="2" id="KW-1185">Reference proteome</keyword>
<dbReference type="SUPFAM" id="SSF82171">
    <property type="entry name" value="DPP6 N-terminal domain-like"/>
    <property type="match status" value="1"/>
</dbReference>
<dbReference type="PANTHER" id="PTHR36842">
    <property type="entry name" value="PROTEIN TOLB HOMOLOG"/>
    <property type="match status" value="1"/>
</dbReference>
<dbReference type="Proteomes" id="UP000614216">
    <property type="component" value="Unassembled WGS sequence"/>
</dbReference>
<dbReference type="InterPro" id="IPR011042">
    <property type="entry name" value="6-blade_b-propeller_TolB-like"/>
</dbReference>
<dbReference type="RefSeq" id="WP_202854598.1">
    <property type="nucleotide sequence ID" value="NZ_JAEUGD010000004.1"/>
</dbReference>
<proteinExistence type="predicted"/>
<evidence type="ECO:0000313" key="1">
    <source>
        <dbReference type="EMBL" id="MBL6445054.1"/>
    </source>
</evidence>
<name>A0A937KAW7_9BACT</name>
<comment type="caution">
    <text evidence="1">The sequence shown here is derived from an EMBL/GenBank/DDBJ whole genome shotgun (WGS) entry which is preliminary data.</text>
</comment>
<organism evidence="1 2">
    <name type="scientific">Fulvivirga marina</name>
    <dbReference type="NCBI Taxonomy" id="2494733"/>
    <lineage>
        <taxon>Bacteria</taxon>
        <taxon>Pseudomonadati</taxon>
        <taxon>Bacteroidota</taxon>
        <taxon>Cytophagia</taxon>
        <taxon>Cytophagales</taxon>
        <taxon>Fulvivirgaceae</taxon>
        <taxon>Fulvivirga</taxon>
    </lineage>
</organism>
<gene>
    <name evidence="1" type="ORF">JMN32_01960</name>
</gene>
<dbReference type="PANTHER" id="PTHR36842:SF1">
    <property type="entry name" value="PROTEIN TOLB"/>
    <property type="match status" value="1"/>
</dbReference>
<sequence length="971" mass="111395">MQKYLCFLILTIVPFIVRGQGEVLDNNPPAIDWRQINTPGFRIIFPEGFSEEAQRMANTLEHLRAAETESMGEKIPKKISLILQNQNSVSNGFVTLGPRRSEFYTMPPQDYNFTGTNRWLDLLAVHEYRHIVQFEQSRTGWNKFFYYLFGENTQAGMAFSAAPQWFWEGDATAIETSFTHSGRGRIPSFNKVFRSNLLEGKRFNYHKQHLRSFKDYVPNHYILGYHFVTHLRRRTGDSDIWGKVSNSAFSWPFIPFTFSNALKKHTGSYLVKNYEMMMDELDSVWTGQLKELNITTFETVNGRKSKTFTDYSNPQILDNGELIVLKSGIGDIQQFVNVKSGSKDEVVFIPGIMNESGMLSSAQNKVVWNEMHFDPRWRVRSYSVIKSYDFETRQVKTITDKTRYSGAAISPDADHIVTVLNTEDQGTYLVVLDYNTGEEVKRFDNPEKAFYSMARWSSDGKRVVALKTTTEGRSVVSFEVNSGVEETHIFANHENIGHPVLYGNMLFYSSPISGIDNIYMYDLESGKYYQVTSSKYGAYNPEISNDGMFIYYNDHTVNGLDVVKVPLDKSKWDQVVETKDRSVKYYQPVVDQEGHEDILNDVPDTEYPEKKYSRVGHMINIHSWGPFANTDLNSAQFGVFSQDVLSTTAISLGYQYDAVEETGFGYLNVSYQGFYPIIDFQVSKGSRSTVESVTNENNDIEDVTFNWDETSVDVGLRLPLLLTRSKYHRELSIGNEVGITKVDNFNQNFRFLDQQANGELYTNVATVSYYSLLKQSTRDINSKWGQSFVGSYTSSPFGGDYDAGQLALRGTLYFPGIFKHHSFYLRGAYQHKLWKLDTLNNDTYLLANQIPLPRGYSHSTWEDFFFASVNYTLPLWYPDIALGPVLNLKRIRANLFYDYGYSEIDLINEAQRVKLQREDTYRSVGADVLFDVNFLRFPADIALGFRFSYAEANNFKSGGSKFEFLISNISF</sequence>
<protein>
    <submittedName>
        <fullName evidence="1">Uncharacterized protein</fullName>
    </submittedName>
</protein>